<dbReference type="Proteomes" id="UP000807469">
    <property type="component" value="Unassembled WGS sequence"/>
</dbReference>
<evidence type="ECO:0000259" key="2">
    <source>
        <dbReference type="Pfam" id="PF20152"/>
    </source>
</evidence>
<accession>A0A9P5YYM9</accession>
<organism evidence="3 4">
    <name type="scientific">Pholiota conissans</name>
    <dbReference type="NCBI Taxonomy" id="109636"/>
    <lineage>
        <taxon>Eukaryota</taxon>
        <taxon>Fungi</taxon>
        <taxon>Dikarya</taxon>
        <taxon>Basidiomycota</taxon>
        <taxon>Agaricomycotina</taxon>
        <taxon>Agaricomycetes</taxon>
        <taxon>Agaricomycetidae</taxon>
        <taxon>Agaricales</taxon>
        <taxon>Agaricineae</taxon>
        <taxon>Strophariaceae</taxon>
        <taxon>Pholiota</taxon>
    </lineage>
</organism>
<dbReference type="Pfam" id="PF20152">
    <property type="entry name" value="DUF6534"/>
    <property type="match status" value="1"/>
</dbReference>
<keyword evidence="4" id="KW-1185">Reference proteome</keyword>
<dbReference type="PANTHER" id="PTHR40465">
    <property type="entry name" value="CHROMOSOME 1, WHOLE GENOME SHOTGUN SEQUENCE"/>
    <property type="match status" value="1"/>
</dbReference>
<sequence length="358" mass="40031">MGRFLLFHVDVWILGFCPCIRIVLLSVNVLHVKLPNVLPVLLGIQRSADMVPTTLQNTLGAVEIGSSVSVFLFGIVTMQCYLYFSHYEDDRMGFKALVTFIWILELAHTIAIGYEVYRTTITLYGVIDQSTVKYAGFGVVTILGGIITTTVQFFFAYRVFNVLPNPWRFVGPACMVVAFFRLVVSIYTGIRGITSPYNTVIVELKPFVTALLASGAVIDIVIAISMLYFLFERRENSFSKISRLIDRLISFTIRTGLLTSVAAIFILILYRIMPYNFIYMAAYISLAKVYSNTLLSALNSRKALRKAVANSMSVERAPHRSEHVITTPGGVASIASQPYYNPISIEMKTSTYKTLDLP</sequence>
<proteinExistence type="predicted"/>
<evidence type="ECO:0000313" key="4">
    <source>
        <dbReference type="Proteomes" id="UP000807469"/>
    </source>
</evidence>
<dbReference type="AlphaFoldDB" id="A0A9P5YYM9"/>
<feature type="transmembrane region" description="Helical" evidence="1">
    <location>
        <begin position="169"/>
        <end position="190"/>
    </location>
</feature>
<feature type="transmembrane region" description="Helical" evidence="1">
    <location>
        <begin position="12"/>
        <end position="32"/>
    </location>
</feature>
<evidence type="ECO:0000313" key="3">
    <source>
        <dbReference type="EMBL" id="KAF9477919.1"/>
    </source>
</evidence>
<dbReference type="InterPro" id="IPR045339">
    <property type="entry name" value="DUF6534"/>
</dbReference>
<feature type="transmembrane region" description="Helical" evidence="1">
    <location>
        <begin position="64"/>
        <end position="84"/>
    </location>
</feature>
<feature type="domain" description="DUF6534" evidence="2">
    <location>
        <begin position="216"/>
        <end position="302"/>
    </location>
</feature>
<feature type="transmembrane region" description="Helical" evidence="1">
    <location>
        <begin position="210"/>
        <end position="231"/>
    </location>
</feature>
<name>A0A9P5YYM9_9AGAR</name>
<keyword evidence="1" id="KW-0472">Membrane</keyword>
<dbReference type="PANTHER" id="PTHR40465:SF1">
    <property type="entry name" value="DUF6534 DOMAIN-CONTAINING PROTEIN"/>
    <property type="match status" value="1"/>
</dbReference>
<feature type="transmembrane region" description="Helical" evidence="1">
    <location>
        <begin position="96"/>
        <end position="114"/>
    </location>
</feature>
<protein>
    <recommendedName>
        <fullName evidence="2">DUF6534 domain-containing protein</fullName>
    </recommendedName>
</protein>
<dbReference type="EMBL" id="MU155247">
    <property type="protein sequence ID" value="KAF9477919.1"/>
    <property type="molecule type" value="Genomic_DNA"/>
</dbReference>
<keyword evidence="1" id="KW-1133">Transmembrane helix</keyword>
<reference evidence="3" key="1">
    <citation type="submission" date="2020-11" db="EMBL/GenBank/DDBJ databases">
        <authorList>
            <consortium name="DOE Joint Genome Institute"/>
            <person name="Ahrendt S."/>
            <person name="Riley R."/>
            <person name="Andreopoulos W."/>
            <person name="Labutti K."/>
            <person name="Pangilinan J."/>
            <person name="Ruiz-Duenas F.J."/>
            <person name="Barrasa J.M."/>
            <person name="Sanchez-Garcia M."/>
            <person name="Camarero S."/>
            <person name="Miyauchi S."/>
            <person name="Serrano A."/>
            <person name="Linde D."/>
            <person name="Babiker R."/>
            <person name="Drula E."/>
            <person name="Ayuso-Fernandez I."/>
            <person name="Pacheco R."/>
            <person name="Padilla G."/>
            <person name="Ferreira P."/>
            <person name="Barriuso J."/>
            <person name="Kellner H."/>
            <person name="Castanera R."/>
            <person name="Alfaro M."/>
            <person name="Ramirez L."/>
            <person name="Pisabarro A.G."/>
            <person name="Kuo A."/>
            <person name="Tritt A."/>
            <person name="Lipzen A."/>
            <person name="He G."/>
            <person name="Yan M."/>
            <person name="Ng V."/>
            <person name="Cullen D."/>
            <person name="Martin F."/>
            <person name="Rosso M.-N."/>
            <person name="Henrissat B."/>
            <person name="Hibbett D."/>
            <person name="Martinez A.T."/>
            <person name="Grigoriev I.V."/>
        </authorList>
    </citation>
    <scope>NUCLEOTIDE SEQUENCE</scope>
    <source>
        <strain evidence="3">CIRM-BRFM 674</strain>
    </source>
</reference>
<feature type="transmembrane region" description="Helical" evidence="1">
    <location>
        <begin position="251"/>
        <end position="272"/>
    </location>
</feature>
<keyword evidence="1" id="KW-0812">Transmembrane</keyword>
<dbReference type="OrthoDB" id="3231781at2759"/>
<feature type="transmembrane region" description="Helical" evidence="1">
    <location>
        <begin position="278"/>
        <end position="298"/>
    </location>
</feature>
<comment type="caution">
    <text evidence="3">The sequence shown here is derived from an EMBL/GenBank/DDBJ whole genome shotgun (WGS) entry which is preliminary data.</text>
</comment>
<evidence type="ECO:0000256" key="1">
    <source>
        <dbReference type="SAM" id="Phobius"/>
    </source>
</evidence>
<gene>
    <name evidence="3" type="ORF">BDN70DRAFT_880613</name>
</gene>
<feature type="transmembrane region" description="Helical" evidence="1">
    <location>
        <begin position="134"/>
        <end position="157"/>
    </location>
</feature>